<dbReference type="AlphaFoldDB" id="A0A6P1T5X7"/>
<dbReference type="GO" id="GO:0004527">
    <property type="term" value="F:exonuclease activity"/>
    <property type="evidence" value="ECO:0007669"/>
    <property type="project" value="UniProtKB-KW"/>
</dbReference>
<evidence type="ECO:0000313" key="3">
    <source>
        <dbReference type="EMBL" id="QHQ37447.1"/>
    </source>
</evidence>
<proteinExistence type="predicted"/>
<keyword evidence="3" id="KW-0540">Nuclease</keyword>
<feature type="compositionally biased region" description="Polar residues" evidence="1">
    <location>
        <begin position="258"/>
        <end position="268"/>
    </location>
</feature>
<evidence type="ECO:0000256" key="1">
    <source>
        <dbReference type="SAM" id="MobiDB-lite"/>
    </source>
</evidence>
<keyword evidence="4" id="KW-1185">Reference proteome</keyword>
<keyword evidence="3" id="KW-0255">Endonuclease</keyword>
<organism evidence="3 4">
    <name type="scientific">Algicella marina</name>
    <dbReference type="NCBI Taxonomy" id="2683284"/>
    <lineage>
        <taxon>Bacteria</taxon>
        <taxon>Pseudomonadati</taxon>
        <taxon>Pseudomonadota</taxon>
        <taxon>Alphaproteobacteria</taxon>
        <taxon>Rhodobacterales</taxon>
        <taxon>Paracoccaceae</taxon>
        <taxon>Algicella</taxon>
    </lineage>
</organism>
<dbReference type="EMBL" id="CP046620">
    <property type="protein sequence ID" value="QHQ37447.1"/>
    <property type="molecule type" value="Genomic_DNA"/>
</dbReference>
<dbReference type="GO" id="GO:0004519">
    <property type="term" value="F:endonuclease activity"/>
    <property type="evidence" value="ECO:0007669"/>
    <property type="project" value="UniProtKB-KW"/>
</dbReference>
<dbReference type="Pfam" id="PF03372">
    <property type="entry name" value="Exo_endo_phos"/>
    <property type="match status" value="1"/>
</dbReference>
<sequence>MDAEQDSQIAAVIGVIQTVRPDILLINEFDYDSDGVALELFTEALAAGPDGLKMPHSFLAPSNTGVYTNLDLDGDGRLAEPEDAFGYGRFPGQYGMVLLSRFPVETAASATFRTMLWQDLPGALMPERPDGAPFPSADVHASARLSSKSHWDVAVVTPGGPLRLLASHPTPPVFDGPEDFNGRRNHDEIQFWSLYLNGALLPSDTGVRTFAGPPFVILGDLNADPMDGDGRREALQALLARTDVNDPVPRSLGAVAASKNQGGVNANHSGDPALDTADWNDERGPGNLRVDYVLPSSDLIVIDSGVYWPPPGTAGADLIGQGDPVSSDHRLVWVDIRLP</sequence>
<dbReference type="InterPro" id="IPR005135">
    <property type="entry name" value="Endo/exonuclease/phosphatase"/>
</dbReference>
<dbReference type="Gene3D" id="3.60.10.10">
    <property type="entry name" value="Endonuclease/exonuclease/phosphatase"/>
    <property type="match status" value="1"/>
</dbReference>
<dbReference type="KEGG" id="amaq:GO499_15230"/>
<gene>
    <name evidence="3" type="ORF">GO499_15230</name>
</gene>
<evidence type="ECO:0000259" key="2">
    <source>
        <dbReference type="Pfam" id="PF03372"/>
    </source>
</evidence>
<keyword evidence="3" id="KW-0378">Hydrolase</keyword>
<dbReference type="Proteomes" id="UP000464495">
    <property type="component" value="Chromosome"/>
</dbReference>
<dbReference type="SUPFAM" id="SSF56219">
    <property type="entry name" value="DNase I-like"/>
    <property type="match status" value="1"/>
</dbReference>
<dbReference type="InterPro" id="IPR036691">
    <property type="entry name" value="Endo/exonu/phosph_ase_sf"/>
</dbReference>
<name>A0A6P1T5X7_9RHOB</name>
<evidence type="ECO:0000313" key="4">
    <source>
        <dbReference type="Proteomes" id="UP000464495"/>
    </source>
</evidence>
<protein>
    <submittedName>
        <fullName evidence="3">Endonuclease/exonuclease/phosphatase family protein</fullName>
    </submittedName>
</protein>
<reference evidence="3 4" key="1">
    <citation type="submission" date="2019-12" db="EMBL/GenBank/DDBJ databases">
        <title>Complete genome sequence of Algicella marina strain 9Alg 56(T) isolated from the red alga Tichocarpus crinitus.</title>
        <authorList>
            <person name="Kim S.-G."/>
            <person name="Nedashkovskaya O.I."/>
        </authorList>
    </citation>
    <scope>NUCLEOTIDE SEQUENCE [LARGE SCALE GENOMIC DNA]</scope>
    <source>
        <strain evidence="3 4">9Alg 56</strain>
    </source>
</reference>
<feature type="region of interest" description="Disordered" evidence="1">
    <location>
        <begin position="258"/>
        <end position="279"/>
    </location>
</feature>
<accession>A0A6P1T5X7</accession>
<keyword evidence="3" id="KW-0269">Exonuclease</keyword>
<feature type="domain" description="Endonuclease/exonuclease/phosphatase" evidence="2">
    <location>
        <begin position="8"/>
        <end position="329"/>
    </location>
</feature>